<dbReference type="EMBL" id="BAABJQ010000019">
    <property type="protein sequence ID" value="GAA5193367.1"/>
    <property type="molecule type" value="Genomic_DNA"/>
</dbReference>
<evidence type="ECO:0008006" key="8">
    <source>
        <dbReference type="Google" id="ProtNLM"/>
    </source>
</evidence>
<dbReference type="InterPro" id="IPR003451">
    <property type="entry name" value="LytB/IspH"/>
</dbReference>
<dbReference type="Pfam" id="PF02401">
    <property type="entry name" value="LYTB"/>
    <property type="match status" value="1"/>
</dbReference>
<name>A0ABP9SD64_9ACTN</name>
<organism evidence="6 7">
    <name type="scientific">Rugosimonospora acidiphila</name>
    <dbReference type="NCBI Taxonomy" id="556531"/>
    <lineage>
        <taxon>Bacteria</taxon>
        <taxon>Bacillati</taxon>
        <taxon>Actinomycetota</taxon>
        <taxon>Actinomycetes</taxon>
        <taxon>Micromonosporales</taxon>
        <taxon>Micromonosporaceae</taxon>
        <taxon>Rugosimonospora</taxon>
    </lineage>
</organism>
<evidence type="ECO:0000256" key="2">
    <source>
        <dbReference type="ARBA" id="ARBA00022485"/>
    </source>
</evidence>
<protein>
    <recommendedName>
        <fullName evidence="8">4-hydroxy-3-methylbut-2-enyl diphosphate reductase</fullName>
    </recommendedName>
</protein>
<evidence type="ECO:0000256" key="4">
    <source>
        <dbReference type="ARBA" id="ARBA00023004"/>
    </source>
</evidence>
<keyword evidence="3" id="KW-0479">Metal-binding</keyword>
<evidence type="ECO:0000313" key="7">
    <source>
        <dbReference type="Proteomes" id="UP001501570"/>
    </source>
</evidence>
<reference evidence="7" key="1">
    <citation type="journal article" date="2019" name="Int. J. Syst. Evol. Microbiol.">
        <title>The Global Catalogue of Microorganisms (GCM) 10K type strain sequencing project: providing services to taxonomists for standard genome sequencing and annotation.</title>
        <authorList>
            <consortium name="The Broad Institute Genomics Platform"/>
            <consortium name="The Broad Institute Genome Sequencing Center for Infectious Disease"/>
            <person name="Wu L."/>
            <person name="Ma J."/>
        </authorList>
    </citation>
    <scope>NUCLEOTIDE SEQUENCE [LARGE SCALE GENOMIC DNA]</scope>
    <source>
        <strain evidence="7">JCM 18304</strain>
    </source>
</reference>
<proteinExistence type="predicted"/>
<sequence>MDATCPLVTKTHRETQRFAAAGYTVVLIGNLEHDEVVGTRGHAPDHVVVVAHPAEVDEISVPDEQRVAWVSQTTFLAEDVAAIVERLRRRFPALTDPPSEDICYAVSNRRAAVQIIAARSDLVIIVGARNSHNSANMVPVALSAGAEAAHRVESASELLPDWLDGVATVGLSSGASVPERLVREVLNWLAAQGYVEVEEVVSTVETQIFAKPRET</sequence>
<evidence type="ECO:0000256" key="3">
    <source>
        <dbReference type="ARBA" id="ARBA00022723"/>
    </source>
</evidence>
<keyword evidence="5" id="KW-0411">Iron-sulfur</keyword>
<gene>
    <name evidence="6" type="ORF">GCM10023322_55220</name>
</gene>
<evidence type="ECO:0000256" key="1">
    <source>
        <dbReference type="ARBA" id="ARBA00001966"/>
    </source>
</evidence>
<dbReference type="Proteomes" id="UP001501570">
    <property type="component" value="Unassembled WGS sequence"/>
</dbReference>
<accession>A0ABP9SD64</accession>
<evidence type="ECO:0000256" key="5">
    <source>
        <dbReference type="ARBA" id="ARBA00023014"/>
    </source>
</evidence>
<evidence type="ECO:0000313" key="6">
    <source>
        <dbReference type="EMBL" id="GAA5193367.1"/>
    </source>
</evidence>
<dbReference type="PANTHER" id="PTHR30426:SF0">
    <property type="entry name" value="4-HYDROXY-3-METHYLBUT-2-ENYL DIPHOSPHATE REDUCTASE"/>
    <property type="match status" value="1"/>
</dbReference>
<dbReference type="PANTHER" id="PTHR30426">
    <property type="entry name" value="4-HYDROXY-3-METHYLBUT-2-ENYL DIPHOSPHATE REDUCTASE"/>
    <property type="match status" value="1"/>
</dbReference>
<dbReference type="Gene3D" id="3.40.1010.20">
    <property type="entry name" value="4-hydroxy-3-methylbut-2-enyl diphosphate reductase, catalytic domain"/>
    <property type="match status" value="2"/>
</dbReference>
<keyword evidence="7" id="KW-1185">Reference proteome</keyword>
<comment type="caution">
    <text evidence="6">The sequence shown here is derived from an EMBL/GenBank/DDBJ whole genome shotgun (WGS) entry which is preliminary data.</text>
</comment>
<keyword evidence="4" id="KW-0408">Iron</keyword>
<keyword evidence="2" id="KW-0004">4Fe-4S</keyword>
<comment type="cofactor">
    <cofactor evidence="1">
        <name>[4Fe-4S] cluster</name>
        <dbReference type="ChEBI" id="CHEBI:49883"/>
    </cofactor>
</comment>